<comment type="caution">
    <text evidence="5">The sequence shown here is derived from an EMBL/GenBank/DDBJ whole genome shotgun (WGS) entry which is preliminary data.</text>
</comment>
<evidence type="ECO:0000259" key="4">
    <source>
        <dbReference type="Pfam" id="PF02872"/>
    </source>
</evidence>
<name>A0ABW3FBX3_9HYPH</name>
<dbReference type="SUPFAM" id="SSF56300">
    <property type="entry name" value="Metallo-dependent phosphatases"/>
    <property type="match status" value="1"/>
</dbReference>
<keyword evidence="2" id="KW-0378">Hydrolase</keyword>
<dbReference type="SUPFAM" id="SSF55816">
    <property type="entry name" value="5'-nucleotidase (syn. UDP-sugar hydrolase), C-terminal domain"/>
    <property type="match status" value="1"/>
</dbReference>
<feature type="chain" id="PRO_5044989799" evidence="2">
    <location>
        <begin position="25"/>
        <end position="498"/>
    </location>
</feature>
<feature type="domain" description="5'-Nucleotidase C-terminal" evidence="4">
    <location>
        <begin position="304"/>
        <end position="459"/>
    </location>
</feature>
<dbReference type="PRINTS" id="PR01607">
    <property type="entry name" value="APYRASEFAMLY"/>
</dbReference>
<organism evidence="5 6">
    <name type="scientific">Pseudahrensia aquimaris</name>
    <dbReference type="NCBI Taxonomy" id="744461"/>
    <lineage>
        <taxon>Bacteria</taxon>
        <taxon>Pseudomonadati</taxon>
        <taxon>Pseudomonadota</taxon>
        <taxon>Alphaproteobacteria</taxon>
        <taxon>Hyphomicrobiales</taxon>
        <taxon>Ahrensiaceae</taxon>
        <taxon>Pseudahrensia</taxon>
    </lineage>
</organism>
<dbReference type="Pfam" id="PF00149">
    <property type="entry name" value="Metallophos"/>
    <property type="match status" value="1"/>
</dbReference>
<evidence type="ECO:0000259" key="3">
    <source>
        <dbReference type="Pfam" id="PF00149"/>
    </source>
</evidence>
<proteinExistence type="inferred from homology"/>
<dbReference type="PANTHER" id="PTHR11575:SF24">
    <property type="entry name" value="5'-NUCLEOTIDASE"/>
    <property type="match status" value="1"/>
</dbReference>
<evidence type="ECO:0000256" key="1">
    <source>
        <dbReference type="ARBA" id="ARBA00022729"/>
    </source>
</evidence>
<dbReference type="PANTHER" id="PTHR11575">
    <property type="entry name" value="5'-NUCLEOTIDASE-RELATED"/>
    <property type="match status" value="1"/>
</dbReference>
<dbReference type="InterPro" id="IPR036907">
    <property type="entry name" value="5'-Nucleotdase_C_sf"/>
</dbReference>
<dbReference type="InterPro" id="IPR008334">
    <property type="entry name" value="5'-Nucleotdase_C"/>
</dbReference>
<accession>A0ABW3FBX3</accession>
<dbReference type="Gene3D" id="3.90.780.10">
    <property type="entry name" value="5'-Nucleotidase, C-terminal domain"/>
    <property type="match status" value="1"/>
</dbReference>
<dbReference type="RefSeq" id="WP_377211199.1">
    <property type="nucleotide sequence ID" value="NZ_JBHTJV010000002.1"/>
</dbReference>
<evidence type="ECO:0000313" key="5">
    <source>
        <dbReference type="EMBL" id="MFD0915353.1"/>
    </source>
</evidence>
<comment type="similarity">
    <text evidence="2">Belongs to the 5'-nucleotidase family.</text>
</comment>
<evidence type="ECO:0000256" key="2">
    <source>
        <dbReference type="RuleBase" id="RU362119"/>
    </source>
</evidence>
<dbReference type="Pfam" id="PF02872">
    <property type="entry name" value="5_nucleotid_C"/>
    <property type="match status" value="1"/>
</dbReference>
<dbReference type="InterPro" id="IPR004843">
    <property type="entry name" value="Calcineurin-like_PHP"/>
</dbReference>
<keyword evidence="6" id="KW-1185">Reference proteome</keyword>
<dbReference type="EMBL" id="JBHTJV010000002">
    <property type="protein sequence ID" value="MFD0915353.1"/>
    <property type="molecule type" value="Genomic_DNA"/>
</dbReference>
<keyword evidence="1 2" id="KW-0732">Signal</keyword>
<dbReference type="InterPro" id="IPR006179">
    <property type="entry name" value="5_nucleotidase/apyrase"/>
</dbReference>
<dbReference type="Proteomes" id="UP001597101">
    <property type="component" value="Unassembled WGS sequence"/>
</dbReference>
<feature type="signal peptide" evidence="2">
    <location>
        <begin position="1"/>
        <end position="24"/>
    </location>
</feature>
<evidence type="ECO:0000313" key="6">
    <source>
        <dbReference type="Proteomes" id="UP001597101"/>
    </source>
</evidence>
<dbReference type="Gene3D" id="3.60.21.10">
    <property type="match status" value="1"/>
</dbReference>
<feature type="domain" description="Calcineurin-like phosphoesterase" evidence="3">
    <location>
        <begin position="45"/>
        <end position="226"/>
    </location>
</feature>
<protein>
    <submittedName>
        <fullName evidence="5">Bifunctional metallophosphatase/5'-nucleotidase</fullName>
    </submittedName>
</protein>
<gene>
    <name evidence="5" type="ORF">ACFQ14_02925</name>
</gene>
<dbReference type="InterPro" id="IPR029052">
    <property type="entry name" value="Metallo-depent_PP-like"/>
</dbReference>
<sequence length="498" mass="53571">MTKLLKSLAVTAGLLAASMTAALAEKVTVTFITASDMDTMSGKDRGGVARLAAVVKAERAKGGNTVFVYPGDLLSPSILAGFDKGAHMIELLNMTPPDVLVPGNHEYDFGPDVFIERMQEGKFPKLATNTRRNGAPIPGFDDTKILEFGGVKIGMMGLTTADTPQLSSPGDITFLPTLETAQKTSAMLKEQGADVVVAVVHTAQQMDFDLLYQGGVDIVLSGHDHTLHVFYDGRRALVESKEEAEYVTMMDVEFDIGESRGQRRVRWWPNFRIVDTATVVPDNEVQAKVGEYEATLSKELDVPLGQSSVEMDSRRASVRAGETVIGNLIADAMRVAVDAEIAFTNGGGIRGNTVYDAGHTVTRRDVLTELPFGNVNVKLEVTGEIIKEALEHGARTAPEPTGSFLQVSNLKYEIDTAKPAGERVSNVMVGGAPLDMAKTYTLSTNDFMARGGDGYSMLRKGKTLIDADSAKLMANDVMSFIRDQGGVKSAIEGRVTIK</sequence>
<keyword evidence="2" id="KW-0547">Nucleotide-binding</keyword>
<reference evidence="6" key="1">
    <citation type="journal article" date="2019" name="Int. J. Syst. Evol. Microbiol.">
        <title>The Global Catalogue of Microorganisms (GCM) 10K type strain sequencing project: providing services to taxonomists for standard genome sequencing and annotation.</title>
        <authorList>
            <consortium name="The Broad Institute Genomics Platform"/>
            <consortium name="The Broad Institute Genome Sequencing Center for Infectious Disease"/>
            <person name="Wu L."/>
            <person name="Ma J."/>
        </authorList>
    </citation>
    <scope>NUCLEOTIDE SEQUENCE [LARGE SCALE GENOMIC DNA]</scope>
    <source>
        <strain evidence="6">CCUG 60023</strain>
    </source>
</reference>